<dbReference type="Gramene" id="KOM40648">
    <property type="protein sequence ID" value="KOM40648"/>
    <property type="gene ID" value="LR48_Vigan04g084600"/>
</dbReference>
<proteinExistence type="predicted"/>
<protein>
    <submittedName>
        <fullName evidence="2">Uncharacterized protein</fullName>
    </submittedName>
</protein>
<sequence length="175" mass="19121">MSNIPRSLTDSSLTLFNLAISSSDPWPFSLLRSFLSPYGDSQRSSSQLSKTPPPPSLPHELSLAHSSPPLSSPPPGEEGPEGRSKRVFGGVGRARGGATEVCYPCHVHEPPTVHEVAEGSRRRIRVPAERPHHHPVPRRALPYRPRHHRQGEMPPPPPPPPPPCLVLQSLILSID</sequence>
<feature type="region of interest" description="Disordered" evidence="1">
    <location>
        <begin position="38"/>
        <end position="91"/>
    </location>
</feature>
<feature type="compositionally biased region" description="Pro residues" evidence="1">
    <location>
        <begin position="153"/>
        <end position="164"/>
    </location>
</feature>
<evidence type="ECO:0000256" key="1">
    <source>
        <dbReference type="SAM" id="MobiDB-lite"/>
    </source>
</evidence>
<accession>A0A0L9UD15</accession>
<dbReference type="Proteomes" id="UP000053144">
    <property type="component" value="Chromosome 4"/>
</dbReference>
<dbReference type="EMBL" id="CM003374">
    <property type="protein sequence ID" value="KOM40648.1"/>
    <property type="molecule type" value="Genomic_DNA"/>
</dbReference>
<feature type="compositionally biased region" description="Low complexity" evidence="1">
    <location>
        <begin position="58"/>
        <end position="69"/>
    </location>
</feature>
<gene>
    <name evidence="2" type="ORF">LR48_Vigan04g084600</name>
</gene>
<dbReference type="AlphaFoldDB" id="A0A0L9UD15"/>
<organism evidence="2 3">
    <name type="scientific">Phaseolus angularis</name>
    <name type="common">Azuki bean</name>
    <name type="synonym">Vigna angularis</name>
    <dbReference type="NCBI Taxonomy" id="3914"/>
    <lineage>
        <taxon>Eukaryota</taxon>
        <taxon>Viridiplantae</taxon>
        <taxon>Streptophyta</taxon>
        <taxon>Embryophyta</taxon>
        <taxon>Tracheophyta</taxon>
        <taxon>Spermatophyta</taxon>
        <taxon>Magnoliopsida</taxon>
        <taxon>eudicotyledons</taxon>
        <taxon>Gunneridae</taxon>
        <taxon>Pentapetalae</taxon>
        <taxon>rosids</taxon>
        <taxon>fabids</taxon>
        <taxon>Fabales</taxon>
        <taxon>Fabaceae</taxon>
        <taxon>Papilionoideae</taxon>
        <taxon>50 kb inversion clade</taxon>
        <taxon>NPAAA clade</taxon>
        <taxon>indigoferoid/millettioid clade</taxon>
        <taxon>Phaseoleae</taxon>
        <taxon>Vigna</taxon>
    </lineage>
</organism>
<evidence type="ECO:0000313" key="2">
    <source>
        <dbReference type="EMBL" id="KOM40648.1"/>
    </source>
</evidence>
<name>A0A0L9UD15_PHAAN</name>
<feature type="region of interest" description="Disordered" evidence="1">
    <location>
        <begin position="124"/>
        <end position="165"/>
    </location>
</feature>
<reference evidence="3" key="1">
    <citation type="journal article" date="2015" name="Proc. Natl. Acad. Sci. U.S.A.">
        <title>Genome sequencing of adzuki bean (Vigna angularis) provides insight into high starch and low fat accumulation and domestication.</title>
        <authorList>
            <person name="Yang K."/>
            <person name="Tian Z."/>
            <person name="Chen C."/>
            <person name="Luo L."/>
            <person name="Zhao B."/>
            <person name="Wang Z."/>
            <person name="Yu L."/>
            <person name="Li Y."/>
            <person name="Sun Y."/>
            <person name="Li W."/>
            <person name="Chen Y."/>
            <person name="Li Y."/>
            <person name="Zhang Y."/>
            <person name="Ai D."/>
            <person name="Zhao J."/>
            <person name="Shang C."/>
            <person name="Ma Y."/>
            <person name="Wu B."/>
            <person name="Wang M."/>
            <person name="Gao L."/>
            <person name="Sun D."/>
            <person name="Zhang P."/>
            <person name="Guo F."/>
            <person name="Wang W."/>
            <person name="Li Y."/>
            <person name="Wang J."/>
            <person name="Varshney R.K."/>
            <person name="Wang J."/>
            <person name="Ling H.Q."/>
            <person name="Wan P."/>
        </authorList>
    </citation>
    <scope>NUCLEOTIDE SEQUENCE</scope>
    <source>
        <strain evidence="3">cv. Jingnong 6</strain>
    </source>
</reference>
<evidence type="ECO:0000313" key="3">
    <source>
        <dbReference type="Proteomes" id="UP000053144"/>
    </source>
</evidence>